<gene>
    <name evidence="1" type="ORF">V6N12_009315</name>
</gene>
<comment type="caution">
    <text evidence="1">The sequence shown here is derived from an EMBL/GenBank/DDBJ whole genome shotgun (WGS) entry which is preliminary data.</text>
</comment>
<reference evidence="1 2" key="1">
    <citation type="journal article" date="2024" name="G3 (Bethesda)">
        <title>Genome assembly of Hibiscus sabdariffa L. provides insights into metabolisms of medicinal natural products.</title>
        <authorList>
            <person name="Kim T."/>
        </authorList>
    </citation>
    <scope>NUCLEOTIDE SEQUENCE [LARGE SCALE GENOMIC DNA]</scope>
    <source>
        <strain evidence="1">TK-2024</strain>
        <tissue evidence="1">Old leaves</tissue>
    </source>
</reference>
<accession>A0ABR2E8S3</accession>
<evidence type="ECO:0000313" key="1">
    <source>
        <dbReference type="EMBL" id="KAK8555160.1"/>
    </source>
</evidence>
<evidence type="ECO:0000313" key="2">
    <source>
        <dbReference type="Proteomes" id="UP001472677"/>
    </source>
</evidence>
<name>A0ABR2E8S3_9ROSI</name>
<proteinExistence type="predicted"/>
<keyword evidence="2" id="KW-1185">Reference proteome</keyword>
<sequence length="82" mass="9175">MHDVVGEVVVEVLMEDAMFRLLDIVLLVRVFGEGIIAKGVEEHTGVHENEGEADDEKYLCLIKVRYISDANDDDGLQTSKEN</sequence>
<organism evidence="1 2">
    <name type="scientific">Hibiscus sabdariffa</name>
    <name type="common">roselle</name>
    <dbReference type="NCBI Taxonomy" id="183260"/>
    <lineage>
        <taxon>Eukaryota</taxon>
        <taxon>Viridiplantae</taxon>
        <taxon>Streptophyta</taxon>
        <taxon>Embryophyta</taxon>
        <taxon>Tracheophyta</taxon>
        <taxon>Spermatophyta</taxon>
        <taxon>Magnoliopsida</taxon>
        <taxon>eudicotyledons</taxon>
        <taxon>Gunneridae</taxon>
        <taxon>Pentapetalae</taxon>
        <taxon>rosids</taxon>
        <taxon>malvids</taxon>
        <taxon>Malvales</taxon>
        <taxon>Malvaceae</taxon>
        <taxon>Malvoideae</taxon>
        <taxon>Hibiscus</taxon>
    </lineage>
</organism>
<dbReference type="Proteomes" id="UP001472677">
    <property type="component" value="Unassembled WGS sequence"/>
</dbReference>
<dbReference type="EMBL" id="JBBPBM010000018">
    <property type="protein sequence ID" value="KAK8555160.1"/>
    <property type="molecule type" value="Genomic_DNA"/>
</dbReference>
<protein>
    <submittedName>
        <fullName evidence="1">Uncharacterized protein</fullName>
    </submittedName>
</protein>